<evidence type="ECO:0000259" key="2">
    <source>
        <dbReference type="Pfam" id="PF03061"/>
    </source>
</evidence>
<dbReference type="HOGENOM" id="CLU_089876_11_1_9"/>
<evidence type="ECO:0000313" key="3">
    <source>
        <dbReference type="EMBL" id="EEG50413.1"/>
    </source>
</evidence>
<keyword evidence="1" id="KW-0378">Hydrolase</keyword>
<gene>
    <name evidence="3" type="ORF">RUMHYD_00694</name>
</gene>
<evidence type="ECO:0000256" key="1">
    <source>
        <dbReference type="ARBA" id="ARBA00022801"/>
    </source>
</evidence>
<dbReference type="PANTHER" id="PTHR42856:SF1">
    <property type="entry name" value="ACYL-COENZYME A THIOESTERASE PAAI"/>
    <property type="match status" value="1"/>
</dbReference>
<dbReference type="CDD" id="cd03443">
    <property type="entry name" value="PaaI_thioesterase"/>
    <property type="match status" value="1"/>
</dbReference>
<dbReference type="Gene3D" id="3.10.129.10">
    <property type="entry name" value="Hotdog Thioesterase"/>
    <property type="match status" value="1"/>
</dbReference>
<dbReference type="PATRIC" id="fig|476272.21.peg.3698"/>
<protein>
    <recommendedName>
        <fullName evidence="2">Thioesterase domain-containing protein</fullName>
    </recommendedName>
</protein>
<dbReference type="Pfam" id="PF03061">
    <property type="entry name" value="4HBT"/>
    <property type="match status" value="1"/>
</dbReference>
<dbReference type="AlphaFoldDB" id="C0CIN0"/>
<sequence>MDYEKLIQVRDEKNCFARELGICTEEIREGYARVSLRVEEKHMNFVGSVHGGCLFSLADTVAGAASSSYGYYSTTVDGNIHYLSPAMNVKMLIAQAQVIKYGKRISVFEVKITDENGRLLAQGTYTYYNLGKQIEL</sequence>
<accession>C0CIN0</accession>
<reference evidence="3 4" key="1">
    <citation type="submission" date="2009-01" db="EMBL/GenBank/DDBJ databases">
        <authorList>
            <person name="Fulton L."/>
            <person name="Clifton S."/>
            <person name="Fulton B."/>
            <person name="Xu J."/>
            <person name="Minx P."/>
            <person name="Pepin K.H."/>
            <person name="Johnson M."/>
            <person name="Bhonagiri V."/>
            <person name="Nash W.E."/>
            <person name="Mardis E.R."/>
            <person name="Wilson R.K."/>
        </authorList>
    </citation>
    <scope>NUCLEOTIDE SEQUENCE [LARGE SCALE GENOMIC DNA]</scope>
    <source>
        <strain evidence="4">DSM 10507 / JCM 14656 / S5a33</strain>
    </source>
</reference>
<dbReference type="InterPro" id="IPR052723">
    <property type="entry name" value="Acyl-CoA_thioesterase_PaaI"/>
</dbReference>
<dbReference type="eggNOG" id="COG2050">
    <property type="taxonomic scope" value="Bacteria"/>
</dbReference>
<dbReference type="NCBIfam" id="TIGR00369">
    <property type="entry name" value="unchar_dom_1"/>
    <property type="match status" value="1"/>
</dbReference>
<keyword evidence="4" id="KW-1185">Reference proteome</keyword>
<feature type="domain" description="Thioesterase" evidence="2">
    <location>
        <begin position="47"/>
        <end position="120"/>
    </location>
</feature>
<dbReference type="EMBL" id="ACBZ01000024">
    <property type="protein sequence ID" value="EEG50413.1"/>
    <property type="molecule type" value="Genomic_DNA"/>
</dbReference>
<reference evidence="3 4" key="2">
    <citation type="submission" date="2009-02" db="EMBL/GenBank/DDBJ databases">
        <title>Draft genome sequence of Blautia hydrogenotrophica DSM 10507 (Ruminococcus hydrogenotrophicus DSM 10507).</title>
        <authorList>
            <person name="Sudarsanam P."/>
            <person name="Ley R."/>
            <person name="Guruge J."/>
            <person name="Turnbaugh P.J."/>
            <person name="Mahowald M."/>
            <person name="Liep D."/>
            <person name="Gordon J."/>
        </authorList>
    </citation>
    <scope>NUCLEOTIDE SEQUENCE [LARGE SCALE GENOMIC DNA]</scope>
    <source>
        <strain evidence="4">DSM 10507 / JCM 14656 / S5a33</strain>
    </source>
</reference>
<dbReference type="InterPro" id="IPR003736">
    <property type="entry name" value="PAAI_dom"/>
</dbReference>
<dbReference type="GO" id="GO:0016289">
    <property type="term" value="F:acyl-CoA hydrolase activity"/>
    <property type="evidence" value="ECO:0007669"/>
    <property type="project" value="TreeGrafter"/>
</dbReference>
<dbReference type="PANTHER" id="PTHR42856">
    <property type="entry name" value="ACYL-COENZYME A THIOESTERASE PAAI"/>
    <property type="match status" value="1"/>
</dbReference>
<dbReference type="InterPro" id="IPR006683">
    <property type="entry name" value="Thioestr_dom"/>
</dbReference>
<comment type="caution">
    <text evidence="3">The sequence shown here is derived from an EMBL/GenBank/DDBJ whole genome shotgun (WGS) entry which is preliminary data.</text>
</comment>
<dbReference type="SUPFAM" id="SSF54637">
    <property type="entry name" value="Thioesterase/thiol ester dehydrase-isomerase"/>
    <property type="match status" value="1"/>
</dbReference>
<proteinExistence type="predicted"/>
<evidence type="ECO:0000313" key="4">
    <source>
        <dbReference type="Proteomes" id="UP000003100"/>
    </source>
</evidence>
<name>C0CIN0_BLAHS</name>
<organism evidence="3 4">
    <name type="scientific">Blautia hydrogenotrophica (strain DSM 10507 / JCM 14656 / S5a33)</name>
    <name type="common">Ruminococcus hydrogenotrophicus</name>
    <dbReference type="NCBI Taxonomy" id="476272"/>
    <lineage>
        <taxon>Bacteria</taxon>
        <taxon>Bacillati</taxon>
        <taxon>Bacillota</taxon>
        <taxon>Clostridia</taxon>
        <taxon>Lachnospirales</taxon>
        <taxon>Lachnospiraceae</taxon>
        <taxon>Blautia</taxon>
    </lineage>
</organism>
<dbReference type="RefSeq" id="WP_005946109.1">
    <property type="nucleotide sequence ID" value="NZ_CP136423.1"/>
</dbReference>
<dbReference type="Proteomes" id="UP000003100">
    <property type="component" value="Unassembled WGS sequence"/>
</dbReference>
<dbReference type="InterPro" id="IPR029069">
    <property type="entry name" value="HotDog_dom_sf"/>
</dbReference>
<dbReference type="GeneID" id="86821323"/>